<evidence type="ECO:0000256" key="2">
    <source>
        <dbReference type="ARBA" id="ARBA00022730"/>
    </source>
</evidence>
<dbReference type="NCBIfam" id="NF006342">
    <property type="entry name" value="PRK08569.1"/>
    <property type="match status" value="1"/>
</dbReference>
<dbReference type="PANTHER" id="PTHR23410">
    <property type="entry name" value="RIBOSOMAL PROTEIN L5-RELATED"/>
    <property type="match status" value="1"/>
</dbReference>
<dbReference type="SUPFAM" id="SSF53137">
    <property type="entry name" value="Translational machinery components"/>
    <property type="match status" value="1"/>
</dbReference>
<name>A0A2R6B6Y3_9ARCH</name>
<dbReference type="GO" id="GO:0006412">
    <property type="term" value="P:translation"/>
    <property type="evidence" value="ECO:0007669"/>
    <property type="project" value="UniProtKB-UniRule"/>
</dbReference>
<evidence type="ECO:0000256" key="3">
    <source>
        <dbReference type="ARBA" id="ARBA00022884"/>
    </source>
</evidence>
<dbReference type="InterPro" id="IPR057267">
    <property type="entry name" value="Rbsml_uL18_arch"/>
</dbReference>
<evidence type="ECO:0000256" key="4">
    <source>
        <dbReference type="ARBA" id="ARBA00022980"/>
    </source>
</evidence>
<dbReference type="InterPro" id="IPR057268">
    <property type="entry name" value="Ribosomal_L18"/>
</dbReference>
<gene>
    <name evidence="6" type="primary">rpl18</name>
    <name evidence="7" type="ORF">B9P99_01820</name>
</gene>
<comment type="caution">
    <text evidence="7">The sequence shown here is derived from an EMBL/GenBank/DDBJ whole genome shotgun (WGS) entry which is preliminary data.</text>
</comment>
<keyword evidence="4 6" id="KW-0689">Ribosomal protein</keyword>
<dbReference type="HAMAP" id="MF_01337_A">
    <property type="entry name" value="Ribosomal_uL18_A"/>
    <property type="match status" value="1"/>
</dbReference>
<sequence length="214" mass="24231">MAHGPNYKVVFRRRREGKTDYRKRLRLLSSGLPRLVVRRSNKYIYAQIISSNEAKDDVIAQACSRELIKLGYPTGLTSAPASYLTGMLIALRALKKGVKEAIIDIGLLPHVPKSNVYALLKGCLDMGLEIPHSDEVIPSEERIQGAHIAAYAKKLKQESPEKYSRLFSKYISSNVEPERLEQLFEEIKNKIKSMGEKKCLNRTLIPKSGYQEQN</sequence>
<keyword evidence="2 6" id="KW-0699">rRNA-binding</keyword>
<keyword evidence="5 6" id="KW-0687">Ribonucleoprotein</keyword>
<evidence type="ECO:0000313" key="8">
    <source>
        <dbReference type="Proteomes" id="UP000240838"/>
    </source>
</evidence>
<dbReference type="PANTHER" id="PTHR23410:SF12">
    <property type="entry name" value="LARGE RIBOSOMAL SUBUNIT PROTEIN UL18"/>
    <property type="match status" value="1"/>
</dbReference>
<dbReference type="GO" id="GO:0008097">
    <property type="term" value="F:5S rRNA binding"/>
    <property type="evidence" value="ECO:0007669"/>
    <property type="project" value="InterPro"/>
</dbReference>
<dbReference type="Proteomes" id="UP000240838">
    <property type="component" value="Unassembled WGS sequence"/>
</dbReference>
<protein>
    <recommendedName>
        <fullName evidence="6">Large ribosomal subunit protein uL18</fullName>
    </recommendedName>
</protein>
<dbReference type="EMBL" id="NEXA01000048">
    <property type="protein sequence ID" value="PSN94228.1"/>
    <property type="molecule type" value="Genomic_DNA"/>
</dbReference>
<dbReference type="InterPro" id="IPR005485">
    <property type="entry name" value="Rbsml_uL18_euk_arch"/>
</dbReference>
<dbReference type="GO" id="GO:0000027">
    <property type="term" value="P:ribosomal large subunit assembly"/>
    <property type="evidence" value="ECO:0007669"/>
    <property type="project" value="TreeGrafter"/>
</dbReference>
<dbReference type="GO" id="GO:0003735">
    <property type="term" value="F:structural constituent of ribosome"/>
    <property type="evidence" value="ECO:0007669"/>
    <property type="project" value="InterPro"/>
</dbReference>
<dbReference type="Pfam" id="PF17144">
    <property type="entry name" value="Ribosomal_L5e"/>
    <property type="match status" value="1"/>
</dbReference>
<dbReference type="Gene3D" id="3.30.420.100">
    <property type="match status" value="1"/>
</dbReference>
<dbReference type="GO" id="GO:0022625">
    <property type="term" value="C:cytosolic large ribosomal subunit"/>
    <property type="evidence" value="ECO:0007669"/>
    <property type="project" value="TreeGrafter"/>
</dbReference>
<keyword evidence="3 6" id="KW-0694">RNA-binding</keyword>
<accession>A0A2R6B6Y3</accession>
<dbReference type="CDD" id="cd00432">
    <property type="entry name" value="Ribosomal_L18_L5e"/>
    <property type="match status" value="1"/>
</dbReference>
<proteinExistence type="inferred from homology"/>
<comment type="subunit">
    <text evidence="6">Part of the 50S ribosomal subunit. Contacts the 5S and 23S rRNAs.</text>
</comment>
<comment type="similarity">
    <text evidence="1 6">Belongs to the universal ribosomal protein uL18 family.</text>
</comment>
<evidence type="ECO:0000256" key="1">
    <source>
        <dbReference type="ARBA" id="ARBA00007116"/>
    </source>
</evidence>
<reference evidence="7 8" key="1">
    <citation type="submission" date="2017-04" db="EMBL/GenBank/DDBJ databases">
        <title>Novel microbial lineages endemic to geothermal iron-oxide mats fill important gaps in the evolutionary history of Archaea.</title>
        <authorList>
            <person name="Jay Z.J."/>
            <person name="Beam J.P."/>
            <person name="Dlakic M."/>
            <person name="Rusch D.B."/>
            <person name="Kozubal M.A."/>
            <person name="Inskeep W.P."/>
        </authorList>
    </citation>
    <scope>NUCLEOTIDE SEQUENCE [LARGE SCALE GENOMIC DNA]</scope>
    <source>
        <strain evidence="7">OSP_B</strain>
    </source>
</reference>
<evidence type="ECO:0000256" key="6">
    <source>
        <dbReference type="HAMAP-Rule" id="MF_01337"/>
    </source>
</evidence>
<evidence type="ECO:0000256" key="5">
    <source>
        <dbReference type="ARBA" id="ARBA00023274"/>
    </source>
</evidence>
<evidence type="ECO:0000313" key="7">
    <source>
        <dbReference type="EMBL" id="PSN94228.1"/>
    </source>
</evidence>
<dbReference type="PRINTS" id="PR00058">
    <property type="entry name" value="RIBOSOMALL5"/>
</dbReference>
<comment type="function">
    <text evidence="6">This is one of the proteins that bind and probably mediate the attachment of the 5S RNA into the large ribosomal subunit, where it forms part of the central protuberance.</text>
</comment>
<organism evidence="7 8">
    <name type="scientific">Candidatus Marsarchaeota G1 archaeon OSP_B</name>
    <dbReference type="NCBI Taxonomy" id="1978153"/>
    <lineage>
        <taxon>Archaea</taxon>
        <taxon>Candidatus Marsarchaeota</taxon>
        <taxon>Candidatus Marsarchaeota group 1</taxon>
    </lineage>
</organism>
<dbReference type="AlphaFoldDB" id="A0A2R6B6Y3"/>